<dbReference type="GO" id="GO:0005634">
    <property type="term" value="C:nucleus"/>
    <property type="evidence" value="ECO:0007669"/>
    <property type="project" value="TreeGrafter"/>
</dbReference>
<feature type="compositionally biased region" description="Low complexity" evidence="1">
    <location>
        <begin position="167"/>
        <end position="176"/>
    </location>
</feature>
<dbReference type="GO" id="GO:0005667">
    <property type="term" value="C:transcription regulator complex"/>
    <property type="evidence" value="ECO:0007669"/>
    <property type="project" value="TreeGrafter"/>
</dbReference>
<evidence type="ECO:0000256" key="1">
    <source>
        <dbReference type="SAM" id="MobiDB-lite"/>
    </source>
</evidence>
<feature type="compositionally biased region" description="Acidic residues" evidence="1">
    <location>
        <begin position="1"/>
        <end position="10"/>
    </location>
</feature>
<reference evidence="2" key="1">
    <citation type="submission" date="2023-11" db="EMBL/GenBank/DDBJ databases">
        <title>Genome assemblies of two species of porcelain crab, Petrolisthes cinctipes and Petrolisthes manimaculis (Anomura: Porcellanidae).</title>
        <authorList>
            <person name="Angst P."/>
        </authorList>
    </citation>
    <scope>NUCLEOTIDE SEQUENCE</scope>
    <source>
        <strain evidence="2">PB745_02</strain>
        <tissue evidence="2">Gill</tissue>
    </source>
</reference>
<evidence type="ECO:0008006" key="4">
    <source>
        <dbReference type="Google" id="ProtNLM"/>
    </source>
</evidence>
<gene>
    <name evidence="2" type="ORF">Pmani_008711</name>
</gene>
<dbReference type="InterPro" id="IPR039353">
    <property type="entry name" value="TF_Adf1"/>
</dbReference>
<proteinExistence type="predicted"/>
<dbReference type="PANTHER" id="PTHR12243:SF67">
    <property type="entry name" value="COREPRESSOR OF PANGOLIN, ISOFORM A-RELATED"/>
    <property type="match status" value="1"/>
</dbReference>
<protein>
    <recommendedName>
        <fullName evidence="4">MADF domain-containing protein</fullName>
    </recommendedName>
</protein>
<dbReference type="AlphaFoldDB" id="A0AAE1UEC6"/>
<evidence type="ECO:0000313" key="2">
    <source>
        <dbReference type="EMBL" id="KAK4320402.1"/>
    </source>
</evidence>
<accession>A0AAE1UEC6</accession>
<comment type="caution">
    <text evidence="2">The sequence shown here is derived from an EMBL/GenBank/DDBJ whole genome shotgun (WGS) entry which is preliminary data.</text>
</comment>
<feature type="compositionally biased region" description="Polar residues" evidence="1">
    <location>
        <begin position="152"/>
        <end position="164"/>
    </location>
</feature>
<dbReference type="EMBL" id="JAWZYT010000671">
    <property type="protein sequence ID" value="KAK4320402.1"/>
    <property type="molecule type" value="Genomic_DNA"/>
</dbReference>
<dbReference type="PANTHER" id="PTHR12243">
    <property type="entry name" value="MADF DOMAIN TRANSCRIPTION FACTOR"/>
    <property type="match status" value="1"/>
</dbReference>
<feature type="region of interest" description="Disordered" evidence="1">
    <location>
        <begin position="1"/>
        <end position="20"/>
    </location>
</feature>
<keyword evidence="3" id="KW-1185">Reference proteome</keyword>
<evidence type="ECO:0000313" key="3">
    <source>
        <dbReference type="Proteomes" id="UP001292094"/>
    </source>
</evidence>
<feature type="region of interest" description="Disordered" evidence="1">
    <location>
        <begin position="132"/>
        <end position="176"/>
    </location>
</feature>
<dbReference type="Proteomes" id="UP001292094">
    <property type="component" value="Unassembled WGS sequence"/>
</dbReference>
<sequence length="253" mass="29682">MKTESDDDEDWPRKKSKISCQLSPKQEEELVEWFSAHPIFYDRSERDFNKNKGKREVLLEGKAKEMGITGMVIWTWFKSMRTIYGKLKKQKFGQVKKPLTSRAKWTIDSFQFLETHLVRRLKTKHMDKVTDHNYEKVHDEDSESEVSDSSSLQQRHIQPSTSHQGIRRGSTGTTGTVSRVEEPIIELIDPLSTVTTVQEDMQSVGVRTNNNNRMAFCQWMGQEANKFNEQLWTKFMSDAFALVMKYRQLHHHH</sequence>
<organism evidence="2 3">
    <name type="scientific">Petrolisthes manimaculis</name>
    <dbReference type="NCBI Taxonomy" id="1843537"/>
    <lineage>
        <taxon>Eukaryota</taxon>
        <taxon>Metazoa</taxon>
        <taxon>Ecdysozoa</taxon>
        <taxon>Arthropoda</taxon>
        <taxon>Crustacea</taxon>
        <taxon>Multicrustacea</taxon>
        <taxon>Malacostraca</taxon>
        <taxon>Eumalacostraca</taxon>
        <taxon>Eucarida</taxon>
        <taxon>Decapoda</taxon>
        <taxon>Pleocyemata</taxon>
        <taxon>Anomura</taxon>
        <taxon>Galatheoidea</taxon>
        <taxon>Porcellanidae</taxon>
        <taxon>Petrolisthes</taxon>
    </lineage>
</organism>
<name>A0AAE1UEC6_9EUCA</name>
<dbReference type="GO" id="GO:0006357">
    <property type="term" value="P:regulation of transcription by RNA polymerase II"/>
    <property type="evidence" value="ECO:0007669"/>
    <property type="project" value="TreeGrafter"/>
</dbReference>